<dbReference type="InterPro" id="IPR022998">
    <property type="entry name" value="ThiamineP_synth_TenI"/>
</dbReference>
<accession>A0ABY9JPP6</accession>
<dbReference type="CDD" id="cd00564">
    <property type="entry name" value="TMP_TenI"/>
    <property type="match status" value="1"/>
</dbReference>
<comment type="catalytic activity">
    <reaction evidence="7 9 10">
        <text>2-(2-carboxy-4-methylthiazol-5-yl)ethyl phosphate + 4-amino-2-methyl-5-(diphosphooxymethyl)pyrimidine + 2 H(+) = thiamine phosphate + CO2 + diphosphate</text>
        <dbReference type="Rhea" id="RHEA:47848"/>
        <dbReference type="ChEBI" id="CHEBI:15378"/>
        <dbReference type="ChEBI" id="CHEBI:16526"/>
        <dbReference type="ChEBI" id="CHEBI:33019"/>
        <dbReference type="ChEBI" id="CHEBI:37575"/>
        <dbReference type="ChEBI" id="CHEBI:57841"/>
        <dbReference type="ChEBI" id="CHEBI:62890"/>
        <dbReference type="EC" id="2.5.1.3"/>
    </reaction>
</comment>
<dbReference type="RefSeq" id="WP_306019555.1">
    <property type="nucleotide sequence ID" value="NZ_CP129013.1"/>
</dbReference>
<feature type="binding site" evidence="9">
    <location>
        <position position="110"/>
    </location>
    <ligand>
        <name>4-amino-2-methyl-5-(diphosphooxymethyl)pyrimidine</name>
        <dbReference type="ChEBI" id="CHEBI:57841"/>
    </ligand>
</feature>
<gene>
    <name evidence="9 13" type="primary">thiE</name>
    <name evidence="13" type="ORF">LC087_10690</name>
</gene>
<keyword evidence="4 9" id="KW-0460">Magnesium</keyword>
<protein>
    <recommendedName>
        <fullName evidence="9">Thiamine-phosphate synthase</fullName>
        <shortName evidence="9">TP synthase</shortName>
        <shortName evidence="9">TPS</shortName>
        <ecNumber evidence="9">2.5.1.3</ecNumber>
    </recommendedName>
    <alternativeName>
        <fullName evidence="9">Thiamine-phosphate pyrophosphorylase</fullName>
        <shortName evidence="9">TMP pyrophosphorylase</shortName>
        <shortName evidence="9">TMP-PPase</shortName>
    </alternativeName>
</protein>
<sequence>MENLPKDLSLYLVTDERMDFTLQLKKIEEAIKGGVTMVQLREKKIDGGEFLKRAKQLKKLTSSYNVPFVINDRIDIALAVEADGIHIGQTDIPLSDAKKMVPKTMFIGVSVKTMDQAKEAEQEGADYVGIGSVFPTETKEDAERITLDLLGNITSSISIPSVAIGGINQNNIEQLTKSKIDGVAVVSSILSAKDSKKALNNFQYLNKNLNELSQH</sequence>
<dbReference type="PANTHER" id="PTHR20857:SF23">
    <property type="entry name" value="THIAMINE BIOSYNTHETIC BIFUNCTIONAL ENZYME"/>
    <property type="match status" value="1"/>
</dbReference>
<feature type="binding site" evidence="9">
    <location>
        <position position="72"/>
    </location>
    <ligand>
        <name>Mg(2+)</name>
        <dbReference type="ChEBI" id="CHEBI:18420"/>
    </ligand>
</feature>
<comment type="similarity">
    <text evidence="9 10">Belongs to the thiamine-phosphate synthase family.</text>
</comment>
<feature type="binding site" evidence="9">
    <location>
        <position position="166"/>
    </location>
    <ligand>
        <name>2-[(2R,5Z)-2-carboxy-4-methylthiazol-5(2H)-ylidene]ethyl phosphate</name>
        <dbReference type="ChEBI" id="CHEBI:62899"/>
    </ligand>
</feature>
<dbReference type="InterPro" id="IPR034291">
    <property type="entry name" value="TMP_synthase"/>
</dbReference>
<evidence type="ECO:0000259" key="12">
    <source>
        <dbReference type="Pfam" id="PF02581"/>
    </source>
</evidence>
<evidence type="ECO:0000256" key="4">
    <source>
        <dbReference type="ARBA" id="ARBA00022842"/>
    </source>
</evidence>
<feature type="binding site" evidence="9">
    <location>
        <begin position="39"/>
        <end position="43"/>
    </location>
    <ligand>
        <name>4-amino-2-methyl-5-(diphosphooxymethyl)pyrimidine</name>
        <dbReference type="ChEBI" id="CHEBI:57841"/>
    </ligand>
</feature>
<dbReference type="SUPFAM" id="SSF51391">
    <property type="entry name" value="Thiamin phosphate synthase"/>
    <property type="match status" value="1"/>
</dbReference>
<dbReference type="PANTHER" id="PTHR20857">
    <property type="entry name" value="THIAMINE-PHOSPHATE PYROPHOSPHORYLASE"/>
    <property type="match status" value="1"/>
</dbReference>
<name>A0ABY9JPP6_9BACI</name>
<keyword evidence="3 9" id="KW-0479">Metal-binding</keyword>
<keyword evidence="5 9" id="KW-0784">Thiamine biosynthesis</keyword>
<dbReference type="EC" id="2.5.1.3" evidence="9"/>
<evidence type="ECO:0000256" key="1">
    <source>
        <dbReference type="ARBA" id="ARBA00005165"/>
    </source>
</evidence>
<dbReference type="Pfam" id="PF02581">
    <property type="entry name" value="TMP-TENI"/>
    <property type="match status" value="1"/>
</dbReference>
<evidence type="ECO:0000256" key="10">
    <source>
        <dbReference type="RuleBase" id="RU003826"/>
    </source>
</evidence>
<dbReference type="Gene3D" id="3.20.20.70">
    <property type="entry name" value="Aldolase class I"/>
    <property type="match status" value="1"/>
</dbReference>
<evidence type="ECO:0000256" key="8">
    <source>
        <dbReference type="ARBA" id="ARBA00047883"/>
    </source>
</evidence>
<evidence type="ECO:0000256" key="3">
    <source>
        <dbReference type="ARBA" id="ARBA00022723"/>
    </source>
</evidence>
<keyword evidence="14" id="KW-1185">Reference proteome</keyword>
<feature type="binding site" evidence="9">
    <location>
        <position position="91"/>
    </location>
    <ligand>
        <name>Mg(2+)</name>
        <dbReference type="ChEBI" id="CHEBI:18420"/>
    </ligand>
</feature>
<dbReference type="GO" id="GO:0004789">
    <property type="term" value="F:thiamine-phosphate diphosphorylase activity"/>
    <property type="evidence" value="ECO:0007669"/>
    <property type="project" value="UniProtKB-EC"/>
</dbReference>
<proteinExistence type="inferred from homology"/>
<comment type="catalytic activity">
    <reaction evidence="6 9 10">
        <text>4-methyl-5-(2-phosphooxyethyl)-thiazole + 4-amino-2-methyl-5-(diphosphooxymethyl)pyrimidine + H(+) = thiamine phosphate + diphosphate</text>
        <dbReference type="Rhea" id="RHEA:22328"/>
        <dbReference type="ChEBI" id="CHEBI:15378"/>
        <dbReference type="ChEBI" id="CHEBI:33019"/>
        <dbReference type="ChEBI" id="CHEBI:37575"/>
        <dbReference type="ChEBI" id="CHEBI:57841"/>
        <dbReference type="ChEBI" id="CHEBI:58296"/>
        <dbReference type="EC" id="2.5.1.3"/>
    </reaction>
</comment>
<evidence type="ECO:0000313" key="13">
    <source>
        <dbReference type="EMBL" id="WLR41377.1"/>
    </source>
</evidence>
<dbReference type="HAMAP" id="MF_00097">
    <property type="entry name" value="TMP_synthase"/>
    <property type="match status" value="1"/>
</dbReference>
<evidence type="ECO:0000313" key="14">
    <source>
        <dbReference type="Proteomes" id="UP001197974"/>
    </source>
</evidence>
<feature type="binding site" evidence="9">
    <location>
        <position position="71"/>
    </location>
    <ligand>
        <name>4-amino-2-methyl-5-(diphosphooxymethyl)pyrimidine</name>
        <dbReference type="ChEBI" id="CHEBI:57841"/>
    </ligand>
</feature>
<comment type="pathway">
    <text evidence="1 9 11">Cofactor biosynthesis; thiamine diphosphate biosynthesis; thiamine phosphate from 4-amino-2-methyl-5-diphosphomethylpyrimidine and 4-methyl-5-(2-phosphoethyl)-thiazole: step 1/1.</text>
</comment>
<evidence type="ECO:0000256" key="7">
    <source>
        <dbReference type="ARBA" id="ARBA00047851"/>
    </source>
</evidence>
<feature type="binding site" evidence="9">
    <location>
        <position position="139"/>
    </location>
    <ligand>
        <name>4-amino-2-methyl-5-(diphosphooxymethyl)pyrimidine</name>
        <dbReference type="ChEBI" id="CHEBI:57841"/>
    </ligand>
</feature>
<evidence type="ECO:0000256" key="2">
    <source>
        <dbReference type="ARBA" id="ARBA00022679"/>
    </source>
</evidence>
<comment type="cofactor">
    <cofactor evidence="9">
        <name>Mg(2+)</name>
        <dbReference type="ChEBI" id="CHEBI:18420"/>
    </cofactor>
    <text evidence="9">Binds 1 Mg(2+) ion per subunit.</text>
</comment>
<evidence type="ECO:0000256" key="6">
    <source>
        <dbReference type="ARBA" id="ARBA00047334"/>
    </source>
</evidence>
<evidence type="ECO:0000256" key="5">
    <source>
        <dbReference type="ARBA" id="ARBA00022977"/>
    </source>
</evidence>
<reference evidence="13 14" key="1">
    <citation type="submission" date="2023-06" db="EMBL/GenBank/DDBJ databases">
        <title>Five Gram-positive bacteria isolated from mangrove sediments in Shenzhen, Guangdong, China.</title>
        <authorList>
            <person name="Yu S."/>
            <person name="Zheng W."/>
            <person name="Huang Y."/>
        </authorList>
    </citation>
    <scope>NUCLEOTIDE SEQUENCE [LARGE SCALE GENOMIC DNA]</scope>
    <source>
        <strain evidence="13 14">SaN35-3</strain>
    </source>
</reference>
<feature type="binding site" evidence="9">
    <location>
        <begin position="186"/>
        <end position="187"/>
    </location>
    <ligand>
        <name>2-[(2R,5Z)-2-carboxy-4-methylthiazol-5(2H)-ylidene]ethyl phosphate</name>
        <dbReference type="ChEBI" id="CHEBI:62899"/>
    </ligand>
</feature>
<evidence type="ECO:0000256" key="9">
    <source>
        <dbReference type="HAMAP-Rule" id="MF_00097"/>
    </source>
</evidence>
<dbReference type="InterPro" id="IPR036206">
    <property type="entry name" value="ThiamineP_synth_sf"/>
</dbReference>
<feature type="domain" description="Thiamine phosphate synthase/TenI" evidence="12">
    <location>
        <begin position="10"/>
        <end position="189"/>
    </location>
</feature>
<comment type="function">
    <text evidence="9">Condenses 4-methyl-5-(beta-hydroxyethyl)thiazole monophosphate (THZ-P) and 2-methyl-4-amino-5-hydroxymethyl pyrimidine pyrophosphate (HMP-PP) to form thiamine monophosphate (TMP).</text>
</comment>
<organism evidence="13 14">
    <name type="scientific">Bacillus carboniphilus</name>
    <dbReference type="NCBI Taxonomy" id="86663"/>
    <lineage>
        <taxon>Bacteria</taxon>
        <taxon>Bacillati</taxon>
        <taxon>Bacillota</taxon>
        <taxon>Bacilli</taxon>
        <taxon>Bacillales</taxon>
        <taxon>Bacillaceae</taxon>
        <taxon>Bacillus</taxon>
    </lineage>
</organism>
<dbReference type="InterPro" id="IPR013785">
    <property type="entry name" value="Aldolase_TIM"/>
</dbReference>
<comment type="catalytic activity">
    <reaction evidence="8 9 10">
        <text>2-[(2R,5Z)-2-carboxy-4-methylthiazol-5(2H)-ylidene]ethyl phosphate + 4-amino-2-methyl-5-(diphosphooxymethyl)pyrimidine + 2 H(+) = thiamine phosphate + CO2 + diphosphate</text>
        <dbReference type="Rhea" id="RHEA:47844"/>
        <dbReference type="ChEBI" id="CHEBI:15378"/>
        <dbReference type="ChEBI" id="CHEBI:16526"/>
        <dbReference type="ChEBI" id="CHEBI:33019"/>
        <dbReference type="ChEBI" id="CHEBI:37575"/>
        <dbReference type="ChEBI" id="CHEBI:57841"/>
        <dbReference type="ChEBI" id="CHEBI:62899"/>
        <dbReference type="EC" id="2.5.1.3"/>
    </reaction>
</comment>
<dbReference type="NCBIfam" id="TIGR00693">
    <property type="entry name" value="thiE"/>
    <property type="match status" value="1"/>
</dbReference>
<feature type="binding site" evidence="9">
    <location>
        <begin position="136"/>
        <end position="138"/>
    </location>
    <ligand>
        <name>2-[(2R,5Z)-2-carboxy-4-methylthiazol-5(2H)-ylidene]ethyl phosphate</name>
        <dbReference type="ChEBI" id="CHEBI:62899"/>
    </ligand>
</feature>
<dbReference type="EMBL" id="CP129013">
    <property type="protein sequence ID" value="WLR41377.1"/>
    <property type="molecule type" value="Genomic_DNA"/>
</dbReference>
<keyword evidence="2 9" id="KW-0808">Transferase</keyword>
<evidence type="ECO:0000256" key="11">
    <source>
        <dbReference type="RuleBase" id="RU004253"/>
    </source>
</evidence>
<dbReference type="Proteomes" id="UP001197974">
    <property type="component" value="Chromosome"/>
</dbReference>